<accession>A0A067QEG9</accession>
<keyword evidence="5 7" id="KW-0472">Membrane</keyword>
<keyword evidence="3 6" id="KW-0812">Transmembrane</keyword>
<dbReference type="GO" id="GO:0033617">
    <property type="term" value="P:mitochondrial respiratory chain complex IV assembly"/>
    <property type="evidence" value="ECO:0007669"/>
    <property type="project" value="TreeGrafter"/>
</dbReference>
<dbReference type="GO" id="GO:0032979">
    <property type="term" value="P:protein insertion into mitochondrial inner membrane from matrix"/>
    <property type="evidence" value="ECO:0007669"/>
    <property type="project" value="TreeGrafter"/>
</dbReference>
<dbReference type="HOGENOM" id="CLU_946550_0_0_1"/>
<evidence type="ECO:0000256" key="1">
    <source>
        <dbReference type="ARBA" id="ARBA00004141"/>
    </source>
</evidence>
<organism evidence="9 10">
    <name type="scientific">Jaapia argillacea MUCL 33604</name>
    <dbReference type="NCBI Taxonomy" id="933084"/>
    <lineage>
        <taxon>Eukaryota</taxon>
        <taxon>Fungi</taxon>
        <taxon>Dikarya</taxon>
        <taxon>Basidiomycota</taxon>
        <taxon>Agaricomycotina</taxon>
        <taxon>Agaricomycetes</taxon>
        <taxon>Agaricomycetidae</taxon>
        <taxon>Jaapiales</taxon>
        <taxon>Jaapiaceae</taxon>
        <taxon>Jaapia</taxon>
    </lineage>
</organism>
<sequence length="328" mass="36651">MLALRRTRPFYQHSLPLRRSALNNGSHAGARSQRTLFTSTIQSLSNEFLDLAIALPFPASWPAYSSTIILVTIVSRLVLTVPFSIWAKKRQWRAEELVIPHLQELQPKVAQAVYNEMKKAGIRGPKEKLQAYHSHKVKQLLSTRRKQLYSEHHCSPITTMAIPVATQLPLFAATSLVLSNISHAPTPLDSESFLTLTSLAHADPTATLPIALGLITLANVDASRWFISEEKREQQLKVEKQDEAKRARGELVLKPMKMVQSGLRILAVGRILVGALVPGGVVIYWVTSAAFGLIQSWVFDFWEYRRDKSRRALKSQSESASPTSPSVK</sequence>
<comment type="similarity">
    <text evidence="2 6">Belongs to the OXA1/ALB3/YidC family.</text>
</comment>
<evidence type="ECO:0000256" key="7">
    <source>
        <dbReference type="SAM" id="Phobius"/>
    </source>
</evidence>
<evidence type="ECO:0000256" key="4">
    <source>
        <dbReference type="ARBA" id="ARBA00022989"/>
    </source>
</evidence>
<evidence type="ECO:0000313" key="10">
    <source>
        <dbReference type="Proteomes" id="UP000027265"/>
    </source>
</evidence>
<feature type="transmembrane region" description="Helical" evidence="7">
    <location>
        <begin position="63"/>
        <end position="87"/>
    </location>
</feature>
<dbReference type="InParanoid" id="A0A067QEG9"/>
<dbReference type="OrthoDB" id="2436667at2759"/>
<dbReference type="PANTHER" id="PTHR12428:SF65">
    <property type="entry name" value="CYTOCHROME C OXIDASE ASSEMBLY PROTEIN COX18, MITOCHONDRIAL"/>
    <property type="match status" value="1"/>
</dbReference>
<reference evidence="10" key="1">
    <citation type="journal article" date="2014" name="Proc. Natl. Acad. Sci. U.S.A.">
        <title>Extensive sampling of basidiomycete genomes demonstrates inadequacy of the white-rot/brown-rot paradigm for wood decay fungi.</title>
        <authorList>
            <person name="Riley R."/>
            <person name="Salamov A.A."/>
            <person name="Brown D.W."/>
            <person name="Nagy L.G."/>
            <person name="Floudas D."/>
            <person name="Held B.W."/>
            <person name="Levasseur A."/>
            <person name="Lombard V."/>
            <person name="Morin E."/>
            <person name="Otillar R."/>
            <person name="Lindquist E.A."/>
            <person name="Sun H."/>
            <person name="LaButti K.M."/>
            <person name="Schmutz J."/>
            <person name="Jabbour D."/>
            <person name="Luo H."/>
            <person name="Baker S.E."/>
            <person name="Pisabarro A.G."/>
            <person name="Walton J.D."/>
            <person name="Blanchette R.A."/>
            <person name="Henrissat B."/>
            <person name="Martin F."/>
            <person name="Cullen D."/>
            <person name="Hibbett D.S."/>
            <person name="Grigoriev I.V."/>
        </authorList>
    </citation>
    <scope>NUCLEOTIDE SEQUENCE [LARGE SCALE GENOMIC DNA]</scope>
    <source>
        <strain evidence="10">MUCL 33604</strain>
    </source>
</reference>
<gene>
    <name evidence="9" type="ORF">JAAARDRAFT_117940</name>
</gene>
<evidence type="ECO:0000256" key="6">
    <source>
        <dbReference type="RuleBase" id="RU003945"/>
    </source>
</evidence>
<dbReference type="STRING" id="933084.A0A067QEG9"/>
<evidence type="ECO:0000256" key="5">
    <source>
        <dbReference type="ARBA" id="ARBA00023136"/>
    </source>
</evidence>
<feature type="domain" description="Membrane insertase YidC/Oxa/ALB C-terminal" evidence="8">
    <location>
        <begin position="65"/>
        <end position="299"/>
    </location>
</feature>
<name>A0A067QEG9_9AGAM</name>
<dbReference type="Proteomes" id="UP000027265">
    <property type="component" value="Unassembled WGS sequence"/>
</dbReference>
<dbReference type="InterPro" id="IPR001708">
    <property type="entry name" value="YidC/ALB3/OXA1/COX18"/>
</dbReference>
<evidence type="ECO:0000313" key="9">
    <source>
        <dbReference type="EMBL" id="KDQ64575.1"/>
    </source>
</evidence>
<dbReference type="PANTHER" id="PTHR12428">
    <property type="entry name" value="OXA1"/>
    <property type="match status" value="1"/>
</dbReference>
<evidence type="ECO:0000259" key="8">
    <source>
        <dbReference type="Pfam" id="PF02096"/>
    </source>
</evidence>
<evidence type="ECO:0000256" key="2">
    <source>
        <dbReference type="ARBA" id="ARBA00009877"/>
    </source>
</evidence>
<proteinExistence type="inferred from homology"/>
<dbReference type="Pfam" id="PF02096">
    <property type="entry name" value="60KD_IMP"/>
    <property type="match status" value="1"/>
</dbReference>
<keyword evidence="4 7" id="KW-1133">Transmembrane helix</keyword>
<evidence type="ECO:0000256" key="3">
    <source>
        <dbReference type="ARBA" id="ARBA00022692"/>
    </source>
</evidence>
<dbReference type="AlphaFoldDB" id="A0A067QEG9"/>
<dbReference type="InterPro" id="IPR028055">
    <property type="entry name" value="YidC/Oxa/ALB_C"/>
</dbReference>
<dbReference type="GO" id="GO:0032977">
    <property type="term" value="F:membrane insertase activity"/>
    <property type="evidence" value="ECO:0007669"/>
    <property type="project" value="InterPro"/>
</dbReference>
<keyword evidence="10" id="KW-1185">Reference proteome</keyword>
<dbReference type="GO" id="GO:0005743">
    <property type="term" value="C:mitochondrial inner membrane"/>
    <property type="evidence" value="ECO:0007669"/>
    <property type="project" value="TreeGrafter"/>
</dbReference>
<feature type="transmembrane region" description="Helical" evidence="7">
    <location>
        <begin position="261"/>
        <end position="277"/>
    </location>
</feature>
<dbReference type="EMBL" id="KL197709">
    <property type="protein sequence ID" value="KDQ64575.1"/>
    <property type="molecule type" value="Genomic_DNA"/>
</dbReference>
<comment type="subcellular location">
    <subcellularLocation>
        <location evidence="1 6">Membrane</location>
        <topology evidence="1 6">Multi-pass membrane protein</topology>
    </subcellularLocation>
</comment>
<protein>
    <recommendedName>
        <fullName evidence="8">Membrane insertase YidC/Oxa/ALB C-terminal domain-containing protein</fullName>
    </recommendedName>
</protein>